<gene>
    <name evidence="3" type="ORF">DESUT3_35350</name>
</gene>
<dbReference type="InterPro" id="IPR016181">
    <property type="entry name" value="Acyl_CoA_acyltransferase"/>
</dbReference>
<protein>
    <submittedName>
        <fullName evidence="3">N-acetyltransferase</fullName>
    </submittedName>
</protein>
<proteinExistence type="predicted"/>
<dbReference type="SUPFAM" id="SSF55729">
    <property type="entry name" value="Acyl-CoA N-acyltransferases (Nat)"/>
    <property type="match status" value="1"/>
</dbReference>
<evidence type="ECO:0000313" key="3">
    <source>
        <dbReference type="EMBL" id="BCR06466.1"/>
    </source>
</evidence>
<feature type="domain" description="N-acetyltransferase" evidence="2">
    <location>
        <begin position="1"/>
        <end position="147"/>
    </location>
</feature>
<dbReference type="Proteomes" id="UP001319827">
    <property type="component" value="Chromosome"/>
</dbReference>
<dbReference type="EMBL" id="AP024355">
    <property type="protein sequence ID" value="BCR06466.1"/>
    <property type="molecule type" value="Genomic_DNA"/>
</dbReference>
<feature type="region of interest" description="Disordered" evidence="1">
    <location>
        <begin position="158"/>
        <end position="177"/>
    </location>
</feature>
<reference evidence="3 4" key="2">
    <citation type="journal article" date="2021" name="Int. J. Syst. Evol. Microbiol.">
        <title>Isolation and Polyphasic Characterization of Desulfuromonas versatilis sp. Nov., an Electrogenic Bacteria Capable of Versatile Metabolism Isolated from a Graphene Oxide-Reducing Enrichment Culture.</title>
        <authorList>
            <person name="Xie L."/>
            <person name="Yoshida N."/>
            <person name="Ishii S."/>
            <person name="Meng L."/>
        </authorList>
    </citation>
    <scope>NUCLEOTIDE SEQUENCE [LARGE SCALE GENOMIC DNA]</scope>
    <source>
        <strain evidence="3 4">NIT-T3</strain>
    </source>
</reference>
<reference evidence="3 4" key="1">
    <citation type="journal article" date="2016" name="C (Basel)">
        <title>Selective Growth of and Electricity Production by Marine Exoelectrogenic Bacteria in Self-Aggregated Hydrogel of Microbially Reduced Graphene Oxide.</title>
        <authorList>
            <person name="Yoshida N."/>
            <person name="Goto Y."/>
            <person name="Miyata Y."/>
        </authorList>
    </citation>
    <scope>NUCLEOTIDE SEQUENCE [LARGE SCALE GENOMIC DNA]</scope>
    <source>
        <strain evidence="3 4">NIT-T3</strain>
    </source>
</reference>
<name>A0ABN6E2B1_9BACT</name>
<dbReference type="RefSeq" id="WP_221249843.1">
    <property type="nucleotide sequence ID" value="NZ_AP024355.1"/>
</dbReference>
<dbReference type="PROSITE" id="PS51186">
    <property type="entry name" value="GNAT"/>
    <property type="match status" value="1"/>
</dbReference>
<dbReference type="CDD" id="cd04301">
    <property type="entry name" value="NAT_SF"/>
    <property type="match status" value="1"/>
</dbReference>
<dbReference type="InterPro" id="IPR000182">
    <property type="entry name" value="GNAT_dom"/>
</dbReference>
<evidence type="ECO:0000256" key="1">
    <source>
        <dbReference type="SAM" id="MobiDB-lite"/>
    </source>
</evidence>
<evidence type="ECO:0000259" key="2">
    <source>
        <dbReference type="PROSITE" id="PS51186"/>
    </source>
</evidence>
<sequence length="177" mass="19766">MKIQKVTKENHAKVYALLRRAFPGSEYEAGLVQKLHENGKPVHEWVCIHTNKVIAYIAFSNAFNGNEVCGLHLAPMAVSPEFQKQGVGSELLRFALRQEPVKSQPLFVLGEPGYYRRFGFEPCPQPICPFDKNNAHFLSLGNAATAPFTVGYEPEFKTAAKPAAKPAEPRSRGKKRR</sequence>
<dbReference type="Gene3D" id="3.40.630.30">
    <property type="match status" value="1"/>
</dbReference>
<accession>A0ABN6E2B1</accession>
<evidence type="ECO:0000313" key="4">
    <source>
        <dbReference type="Proteomes" id="UP001319827"/>
    </source>
</evidence>
<keyword evidence="4" id="KW-1185">Reference proteome</keyword>
<dbReference type="Pfam" id="PF13508">
    <property type="entry name" value="Acetyltransf_7"/>
    <property type="match status" value="1"/>
</dbReference>
<organism evidence="3 4">
    <name type="scientific">Desulfuromonas versatilis</name>
    <dbReference type="NCBI Taxonomy" id="2802975"/>
    <lineage>
        <taxon>Bacteria</taxon>
        <taxon>Pseudomonadati</taxon>
        <taxon>Thermodesulfobacteriota</taxon>
        <taxon>Desulfuromonadia</taxon>
        <taxon>Desulfuromonadales</taxon>
        <taxon>Desulfuromonadaceae</taxon>
        <taxon>Desulfuromonas</taxon>
    </lineage>
</organism>